<dbReference type="PANTHER" id="PTHR46796:SF15">
    <property type="entry name" value="BLL1074 PROTEIN"/>
    <property type="match status" value="1"/>
</dbReference>
<evidence type="ECO:0000313" key="5">
    <source>
        <dbReference type="EMBL" id="TPG10126.1"/>
    </source>
</evidence>
<dbReference type="RefSeq" id="WP_140650728.1">
    <property type="nucleotide sequence ID" value="NZ_RCZB01000001.1"/>
</dbReference>
<dbReference type="InterPro" id="IPR046532">
    <property type="entry name" value="DUF6597"/>
</dbReference>
<name>A0A502FNV2_9GAMM</name>
<dbReference type="EMBL" id="RCZO01000003">
    <property type="protein sequence ID" value="TPG10126.1"/>
    <property type="molecule type" value="Genomic_DNA"/>
</dbReference>
<dbReference type="GO" id="GO:0043565">
    <property type="term" value="F:sequence-specific DNA binding"/>
    <property type="evidence" value="ECO:0007669"/>
    <property type="project" value="InterPro"/>
</dbReference>
<accession>A0A502FNV2</accession>
<dbReference type="InterPro" id="IPR018060">
    <property type="entry name" value="HTH_AraC"/>
</dbReference>
<organism evidence="5 6">
    <name type="scientific">Rhodanobacter glycinis</name>
    <dbReference type="NCBI Taxonomy" id="582702"/>
    <lineage>
        <taxon>Bacteria</taxon>
        <taxon>Pseudomonadati</taxon>
        <taxon>Pseudomonadota</taxon>
        <taxon>Gammaproteobacteria</taxon>
        <taxon>Lysobacterales</taxon>
        <taxon>Rhodanobacteraceae</taxon>
        <taxon>Rhodanobacter</taxon>
    </lineage>
</organism>
<evidence type="ECO:0000259" key="4">
    <source>
        <dbReference type="PROSITE" id="PS01124"/>
    </source>
</evidence>
<keyword evidence="2" id="KW-0238">DNA-binding</keyword>
<keyword evidence="3" id="KW-0804">Transcription</keyword>
<protein>
    <submittedName>
        <fullName evidence="5">AraC family transcriptional regulator</fullName>
    </submittedName>
</protein>
<sequence length="271" mass="30146">MGFHCSTPVAPLGDLIEKIWDWDMPVAAHRFERVLPQPGAVLIINLHEDETRVYADDVTRECTRSSACVLGGPSSRSQIIDTSEQVRVMGVVFRQGGVHAFTGEDVSTLAERDTNLHDLFGASADGLRQRLLDTPAPAQRLALLEAWLHRRARMTPVHAAVHHAVSMLDRVPQLASIPLIARATGLSERRLLQLFRRQVGMTPKHYARLMRFRAVVRHAHAHATVDWSAVAADCGFSDQAHLNHEFRRFAGLSPSAFTARRGPHPNHLPLD</sequence>
<dbReference type="Pfam" id="PF12833">
    <property type="entry name" value="HTH_18"/>
    <property type="match status" value="1"/>
</dbReference>
<evidence type="ECO:0000313" key="6">
    <source>
        <dbReference type="Proteomes" id="UP000319486"/>
    </source>
</evidence>
<dbReference type="Gene3D" id="1.10.10.60">
    <property type="entry name" value="Homeodomain-like"/>
    <property type="match status" value="1"/>
</dbReference>
<gene>
    <name evidence="5" type="ORF">EAH88_07095</name>
</gene>
<dbReference type="PROSITE" id="PS01124">
    <property type="entry name" value="HTH_ARAC_FAMILY_2"/>
    <property type="match status" value="1"/>
</dbReference>
<dbReference type="OrthoDB" id="9809338at2"/>
<dbReference type="GO" id="GO:0003700">
    <property type="term" value="F:DNA-binding transcription factor activity"/>
    <property type="evidence" value="ECO:0007669"/>
    <property type="project" value="InterPro"/>
</dbReference>
<evidence type="ECO:0000256" key="1">
    <source>
        <dbReference type="ARBA" id="ARBA00023015"/>
    </source>
</evidence>
<dbReference type="InterPro" id="IPR050204">
    <property type="entry name" value="AraC_XylS_family_regulators"/>
</dbReference>
<comment type="caution">
    <text evidence="5">The sequence shown here is derived from an EMBL/GenBank/DDBJ whole genome shotgun (WGS) entry which is preliminary data.</text>
</comment>
<keyword evidence="1" id="KW-0805">Transcription regulation</keyword>
<feature type="domain" description="HTH araC/xylS-type" evidence="4">
    <location>
        <begin position="158"/>
        <end position="260"/>
    </location>
</feature>
<keyword evidence="6" id="KW-1185">Reference proteome</keyword>
<evidence type="ECO:0000256" key="3">
    <source>
        <dbReference type="ARBA" id="ARBA00023163"/>
    </source>
</evidence>
<dbReference type="AlphaFoldDB" id="A0A502FNV2"/>
<dbReference type="Proteomes" id="UP000319486">
    <property type="component" value="Unassembled WGS sequence"/>
</dbReference>
<dbReference type="InterPro" id="IPR009057">
    <property type="entry name" value="Homeodomain-like_sf"/>
</dbReference>
<dbReference type="SMART" id="SM00342">
    <property type="entry name" value="HTH_ARAC"/>
    <property type="match status" value="1"/>
</dbReference>
<dbReference type="SUPFAM" id="SSF46689">
    <property type="entry name" value="Homeodomain-like"/>
    <property type="match status" value="1"/>
</dbReference>
<evidence type="ECO:0000256" key="2">
    <source>
        <dbReference type="ARBA" id="ARBA00023125"/>
    </source>
</evidence>
<proteinExistence type="predicted"/>
<dbReference type="Pfam" id="PF20240">
    <property type="entry name" value="DUF6597"/>
    <property type="match status" value="1"/>
</dbReference>
<reference evidence="5 6" key="1">
    <citation type="journal article" date="2019" name="Environ. Microbiol.">
        <title>Species interactions and distinct microbial communities in high Arctic permafrost affected cryosols are associated with the CH4 and CO2 gas fluxes.</title>
        <authorList>
            <person name="Altshuler I."/>
            <person name="Hamel J."/>
            <person name="Turney S."/>
            <person name="Magnuson E."/>
            <person name="Levesque R."/>
            <person name="Greer C."/>
            <person name="Whyte L.G."/>
        </authorList>
    </citation>
    <scope>NUCLEOTIDE SEQUENCE [LARGE SCALE GENOMIC DNA]</scope>
    <source>
        <strain evidence="5 6">S13Y</strain>
    </source>
</reference>
<dbReference type="PANTHER" id="PTHR46796">
    <property type="entry name" value="HTH-TYPE TRANSCRIPTIONAL ACTIVATOR RHAS-RELATED"/>
    <property type="match status" value="1"/>
</dbReference>